<evidence type="ECO:0000313" key="2">
    <source>
        <dbReference type="Proteomes" id="UP001357485"/>
    </source>
</evidence>
<comment type="caution">
    <text evidence="1">The sequence shown here is derived from an EMBL/GenBank/DDBJ whole genome shotgun (WGS) entry which is preliminary data.</text>
</comment>
<protein>
    <submittedName>
        <fullName evidence="1">U3 snoRNP protein</fullName>
    </submittedName>
</protein>
<accession>A0ABR0JVN4</accession>
<keyword evidence="2" id="KW-1185">Reference proteome</keyword>
<name>A0ABR0JVN4_9PEZI</name>
<proteinExistence type="predicted"/>
<feature type="non-terminal residue" evidence="1">
    <location>
        <position position="59"/>
    </location>
</feature>
<evidence type="ECO:0000313" key="1">
    <source>
        <dbReference type="EMBL" id="KAK5075766.1"/>
    </source>
</evidence>
<organism evidence="1 2">
    <name type="scientific">Cryomyces antarcticus</name>
    <dbReference type="NCBI Taxonomy" id="329879"/>
    <lineage>
        <taxon>Eukaryota</taxon>
        <taxon>Fungi</taxon>
        <taxon>Dikarya</taxon>
        <taxon>Ascomycota</taxon>
        <taxon>Pezizomycotina</taxon>
        <taxon>Dothideomycetes</taxon>
        <taxon>Dothideomycetes incertae sedis</taxon>
        <taxon>Cryomyces</taxon>
    </lineage>
</organism>
<dbReference type="Proteomes" id="UP001357485">
    <property type="component" value="Unassembled WGS sequence"/>
</dbReference>
<dbReference type="EMBL" id="JAVRRA010026828">
    <property type="protein sequence ID" value="KAK5075766.1"/>
    <property type="molecule type" value="Genomic_DNA"/>
</dbReference>
<sequence length="59" mass="6845">MFRKSTEDLKSVKELLQWLNMDTVEPFINASSRSQALRVLNEMPQIAEKRSRSLVPVLL</sequence>
<reference evidence="1 2" key="1">
    <citation type="submission" date="2023-08" db="EMBL/GenBank/DDBJ databases">
        <title>Black Yeasts Isolated from many extreme environments.</title>
        <authorList>
            <person name="Coleine C."/>
            <person name="Stajich J.E."/>
            <person name="Selbmann L."/>
        </authorList>
    </citation>
    <scope>NUCLEOTIDE SEQUENCE [LARGE SCALE GENOMIC DNA]</scope>
    <source>
        <strain evidence="1 2">CCFEE 536</strain>
    </source>
</reference>
<gene>
    <name evidence="1" type="primary">UTP20_5</name>
    <name evidence="1" type="ORF">LTR16_008902</name>
</gene>